<evidence type="ECO:0000313" key="11">
    <source>
        <dbReference type="EMBL" id="ADU28586.1"/>
    </source>
</evidence>
<evidence type="ECO:0000256" key="7">
    <source>
        <dbReference type="ARBA" id="ARBA00035120"/>
    </source>
</evidence>
<dbReference type="GO" id="GO:0046872">
    <property type="term" value="F:metal ion binding"/>
    <property type="evidence" value="ECO:0007669"/>
    <property type="project" value="UniProtKB-KW"/>
</dbReference>
<comment type="activity regulation">
    <text evidence="10">Na(+) is not transported, but it plays an essential structural role and its presence is essential for fluoride channel function.</text>
</comment>
<dbReference type="HAMAP" id="MF_00454">
    <property type="entry name" value="FluC"/>
    <property type="match status" value="1"/>
</dbReference>
<reference evidence="11 12" key="1">
    <citation type="submission" date="2010-12" db="EMBL/GenBank/DDBJ databases">
        <title>Complete sequence of Bacillus cellulosilyticus DSM 2522.</title>
        <authorList>
            <consortium name="US DOE Joint Genome Institute"/>
            <person name="Lucas S."/>
            <person name="Copeland A."/>
            <person name="Lapidus A."/>
            <person name="Cheng J.-F."/>
            <person name="Bruce D."/>
            <person name="Goodwin L."/>
            <person name="Pitluck S."/>
            <person name="Chertkov O."/>
            <person name="Detter J.C."/>
            <person name="Han C."/>
            <person name="Tapia R."/>
            <person name="Land M."/>
            <person name="Hauser L."/>
            <person name="Jeffries C."/>
            <person name="Kyrpides N."/>
            <person name="Ivanova N."/>
            <person name="Mikhailova N."/>
            <person name="Brumm P."/>
            <person name="Mead D."/>
            <person name="Woyke T."/>
        </authorList>
    </citation>
    <scope>NUCLEOTIDE SEQUENCE [LARGE SCALE GENOMIC DNA]</scope>
    <source>
        <strain evidence="12">ATCC 21833 / DSM 2522 / FERM P-1141 / JCM 9156 / N-4</strain>
    </source>
</reference>
<dbReference type="PANTHER" id="PTHR28259:SF1">
    <property type="entry name" value="FLUORIDE EXPORT PROTEIN 1-RELATED"/>
    <property type="match status" value="1"/>
</dbReference>
<name>E6TV03_EVAC2</name>
<evidence type="ECO:0000256" key="9">
    <source>
        <dbReference type="ARBA" id="ARBA00049940"/>
    </source>
</evidence>
<dbReference type="GO" id="GO:0140114">
    <property type="term" value="P:cellular detoxification of fluoride"/>
    <property type="evidence" value="ECO:0007669"/>
    <property type="project" value="UniProtKB-UniRule"/>
</dbReference>
<evidence type="ECO:0000256" key="5">
    <source>
        <dbReference type="ARBA" id="ARBA00023136"/>
    </source>
</evidence>
<dbReference type="STRING" id="649639.Bcell_0300"/>
<dbReference type="GO" id="GO:0062054">
    <property type="term" value="F:fluoride channel activity"/>
    <property type="evidence" value="ECO:0007669"/>
    <property type="project" value="UniProtKB-UniRule"/>
</dbReference>
<accession>E6TV03</accession>
<organism evidence="11 12">
    <name type="scientific">Evansella cellulosilytica (strain ATCC 21833 / DSM 2522 / FERM P-1141 / JCM 9156 / N-4)</name>
    <name type="common">Bacillus cellulosilyticus</name>
    <dbReference type="NCBI Taxonomy" id="649639"/>
    <lineage>
        <taxon>Bacteria</taxon>
        <taxon>Bacillati</taxon>
        <taxon>Bacillota</taxon>
        <taxon>Bacilli</taxon>
        <taxon>Bacillales</taxon>
        <taxon>Bacillaceae</taxon>
        <taxon>Evansella</taxon>
    </lineage>
</organism>
<evidence type="ECO:0000256" key="1">
    <source>
        <dbReference type="ARBA" id="ARBA00004651"/>
    </source>
</evidence>
<evidence type="ECO:0000256" key="2">
    <source>
        <dbReference type="ARBA" id="ARBA00022475"/>
    </source>
</evidence>
<comment type="function">
    <text evidence="9 10">Fluoride-specific ion channel. Important for reducing fluoride concentration in the cell, thus reducing its toxicity.</text>
</comment>
<evidence type="ECO:0000313" key="12">
    <source>
        <dbReference type="Proteomes" id="UP000001401"/>
    </source>
</evidence>
<dbReference type="GO" id="GO:0005886">
    <property type="term" value="C:plasma membrane"/>
    <property type="evidence" value="ECO:0007669"/>
    <property type="project" value="UniProtKB-SubCell"/>
</dbReference>
<dbReference type="KEGG" id="bco:Bcell_0300"/>
<keyword evidence="4 10" id="KW-1133">Transmembrane helix</keyword>
<keyword evidence="10" id="KW-0813">Transport</keyword>
<dbReference type="OrthoDB" id="9815830at2"/>
<comment type="catalytic activity">
    <reaction evidence="8">
        <text>fluoride(in) = fluoride(out)</text>
        <dbReference type="Rhea" id="RHEA:76159"/>
        <dbReference type="ChEBI" id="CHEBI:17051"/>
    </reaction>
    <physiologicalReaction direction="left-to-right" evidence="8">
        <dbReference type="Rhea" id="RHEA:76160"/>
    </physiologicalReaction>
</comment>
<feature type="binding site" evidence="10">
    <location>
        <position position="75"/>
    </location>
    <ligand>
        <name>Na(+)</name>
        <dbReference type="ChEBI" id="CHEBI:29101"/>
        <note>structural</note>
    </ligand>
</feature>
<dbReference type="InterPro" id="IPR003691">
    <property type="entry name" value="FluC"/>
</dbReference>
<keyword evidence="6 10" id="KW-0407">Ion channel</keyword>
<evidence type="ECO:0000256" key="10">
    <source>
        <dbReference type="HAMAP-Rule" id="MF_00454"/>
    </source>
</evidence>
<keyword evidence="10" id="KW-0915">Sodium</keyword>
<dbReference type="eggNOG" id="COG0239">
    <property type="taxonomic scope" value="Bacteria"/>
</dbReference>
<dbReference type="Proteomes" id="UP000001401">
    <property type="component" value="Chromosome"/>
</dbReference>
<evidence type="ECO:0000256" key="3">
    <source>
        <dbReference type="ARBA" id="ARBA00022692"/>
    </source>
</evidence>
<evidence type="ECO:0000256" key="4">
    <source>
        <dbReference type="ARBA" id="ARBA00022989"/>
    </source>
</evidence>
<gene>
    <name evidence="10" type="primary">fluC</name>
    <name evidence="10" type="synonym">crcB</name>
    <name evidence="11" type="ordered locus">Bcell_0300</name>
</gene>
<dbReference type="RefSeq" id="WP_013486927.1">
    <property type="nucleotide sequence ID" value="NC_014829.1"/>
</dbReference>
<keyword evidence="10" id="KW-0479">Metal-binding</keyword>
<comment type="subcellular location">
    <subcellularLocation>
        <location evidence="1 10">Cell membrane</location>
        <topology evidence="1 10">Multi-pass membrane protein</topology>
    </subcellularLocation>
</comment>
<keyword evidence="12" id="KW-1185">Reference proteome</keyword>
<protein>
    <recommendedName>
        <fullName evidence="10">Fluoride-specific ion channel FluC</fullName>
    </recommendedName>
</protein>
<feature type="transmembrane region" description="Helical" evidence="10">
    <location>
        <begin position="69"/>
        <end position="90"/>
    </location>
</feature>
<feature type="binding site" evidence="10">
    <location>
        <position position="78"/>
    </location>
    <ligand>
        <name>Na(+)</name>
        <dbReference type="ChEBI" id="CHEBI:29101"/>
        <note>structural</note>
    </ligand>
</feature>
<proteinExistence type="inferred from homology"/>
<keyword evidence="10" id="KW-0406">Ion transport</keyword>
<evidence type="ECO:0000256" key="6">
    <source>
        <dbReference type="ARBA" id="ARBA00023303"/>
    </source>
</evidence>
<evidence type="ECO:0000256" key="8">
    <source>
        <dbReference type="ARBA" id="ARBA00035585"/>
    </source>
</evidence>
<feature type="transmembrane region" description="Helical" evidence="10">
    <location>
        <begin position="32"/>
        <end position="57"/>
    </location>
</feature>
<dbReference type="HOGENOM" id="CLU_114342_1_2_9"/>
<sequence length="135" mass="14233">MNKHGLVIIAIFLGGALGTLFRYFINMQVVDLLFPLGTVMENIAGSFLLGALTAYILVKKVNPIIKEGLGVGFCGGFTTMSTLAADTVFLSTESSMISLVIYITLSLFGGITAAYLGMGLSTVMLKKAVKAGDIE</sequence>
<keyword evidence="2 10" id="KW-1003">Cell membrane</keyword>
<comment type="similarity">
    <text evidence="7 10">Belongs to the fluoride channel Fluc/FEX (TC 1.A.43) family.</text>
</comment>
<feature type="transmembrane region" description="Helical" evidence="10">
    <location>
        <begin position="96"/>
        <end position="117"/>
    </location>
</feature>
<dbReference type="EMBL" id="CP002394">
    <property type="protein sequence ID" value="ADU28586.1"/>
    <property type="molecule type" value="Genomic_DNA"/>
</dbReference>
<keyword evidence="5 10" id="KW-0472">Membrane</keyword>
<dbReference type="AlphaFoldDB" id="E6TV03"/>
<dbReference type="Pfam" id="PF02537">
    <property type="entry name" value="CRCB"/>
    <property type="match status" value="1"/>
</dbReference>
<keyword evidence="3 10" id="KW-0812">Transmembrane</keyword>
<dbReference type="PANTHER" id="PTHR28259">
    <property type="entry name" value="FLUORIDE EXPORT PROTEIN 1-RELATED"/>
    <property type="match status" value="1"/>
</dbReference>